<feature type="transmembrane region" description="Helical" evidence="1">
    <location>
        <begin position="130"/>
        <end position="150"/>
    </location>
</feature>
<feature type="transmembrane region" description="Helical" evidence="1">
    <location>
        <begin position="200"/>
        <end position="222"/>
    </location>
</feature>
<dbReference type="Gene3D" id="1.20.120.1770">
    <property type="match status" value="1"/>
</dbReference>
<feature type="transmembrane region" description="Helical" evidence="1">
    <location>
        <begin position="162"/>
        <end position="179"/>
    </location>
</feature>
<dbReference type="PANTHER" id="PTHR36738">
    <property type="entry name" value="EXPRESSED PROTEIN"/>
    <property type="match status" value="1"/>
</dbReference>
<dbReference type="EMBL" id="HBHR01018795">
    <property type="protein sequence ID" value="CAD9870179.1"/>
    <property type="molecule type" value="Transcribed_RNA"/>
</dbReference>
<dbReference type="AlphaFoldDB" id="A0A7S2V6F8"/>
<evidence type="ECO:0000256" key="1">
    <source>
        <dbReference type="SAM" id="Phobius"/>
    </source>
</evidence>
<reference evidence="3" key="1">
    <citation type="submission" date="2021-01" db="EMBL/GenBank/DDBJ databases">
        <authorList>
            <person name="Corre E."/>
            <person name="Pelletier E."/>
            <person name="Niang G."/>
            <person name="Scheremetjew M."/>
            <person name="Finn R."/>
            <person name="Kale V."/>
            <person name="Holt S."/>
            <person name="Cochrane G."/>
            <person name="Meng A."/>
            <person name="Brown T."/>
            <person name="Cohen L."/>
        </authorList>
    </citation>
    <scope>NUCLEOTIDE SEQUENCE</scope>
    <source>
        <strain evidence="3">CCMP1661</strain>
    </source>
</reference>
<keyword evidence="1" id="KW-0472">Membrane</keyword>
<evidence type="ECO:0008006" key="4">
    <source>
        <dbReference type="Google" id="ProtNLM"/>
    </source>
</evidence>
<feature type="signal peptide" evidence="2">
    <location>
        <begin position="1"/>
        <end position="21"/>
    </location>
</feature>
<organism evidence="3">
    <name type="scientific">Fibrocapsa japonica</name>
    <dbReference type="NCBI Taxonomy" id="94617"/>
    <lineage>
        <taxon>Eukaryota</taxon>
        <taxon>Sar</taxon>
        <taxon>Stramenopiles</taxon>
        <taxon>Ochrophyta</taxon>
        <taxon>Raphidophyceae</taxon>
        <taxon>Chattonellales</taxon>
        <taxon>Chattonellaceae</taxon>
        <taxon>Fibrocapsa</taxon>
    </lineage>
</organism>
<accession>A0A7S2V6F8</accession>
<feature type="chain" id="PRO_5031477006" description="Cytochrome b561 domain-containing protein" evidence="2">
    <location>
        <begin position="22"/>
        <end position="225"/>
    </location>
</feature>
<keyword evidence="1" id="KW-1133">Transmembrane helix</keyword>
<dbReference type="InterPro" id="IPR025067">
    <property type="entry name" value="DUF4079"/>
</dbReference>
<evidence type="ECO:0000313" key="3">
    <source>
        <dbReference type="EMBL" id="CAD9870179.1"/>
    </source>
</evidence>
<proteinExistence type="predicted"/>
<gene>
    <name evidence="3" type="ORF">FJAP1339_LOCUS9516</name>
</gene>
<dbReference type="GO" id="GO:0016020">
    <property type="term" value="C:membrane"/>
    <property type="evidence" value="ECO:0007669"/>
    <property type="project" value="UniProtKB-SubCell"/>
</dbReference>
<name>A0A7S2V6F8_9STRA</name>
<keyword evidence="2" id="KW-0732">Signal</keyword>
<dbReference type="PANTHER" id="PTHR36738:SF1">
    <property type="entry name" value="EXPRESSED PROTEIN"/>
    <property type="match status" value="1"/>
</dbReference>
<protein>
    <recommendedName>
        <fullName evidence="4">Cytochrome b561 domain-containing protein</fullName>
    </recommendedName>
</protein>
<sequence length="225" mass="24321">MAPLKFFVLGVLAMMAIESQAFVVSNTSPTLTRPFLAKAQLHRQEKSNVQMSLVDSYLDLFVPAVKAMQLPTPLLTWFHGANMGTVLLSMATYGAYLGLKVRNGEGSEQAKTPLPVPLLDNPTNGTLHKYLMLGSFLFFLLGAQGGLVFLKTLDQNIFESPHAAVAGAVLILFGVQFVSSTQFSNEEENNSKSAARKAHAAVGLVTFLMMYLQGFLGLSLGFSLS</sequence>
<feature type="transmembrane region" description="Helical" evidence="1">
    <location>
        <begin position="77"/>
        <end position="99"/>
    </location>
</feature>
<keyword evidence="1" id="KW-0812">Transmembrane</keyword>
<dbReference type="Pfam" id="PF13301">
    <property type="entry name" value="DUF4079"/>
    <property type="match status" value="1"/>
</dbReference>
<evidence type="ECO:0000256" key="2">
    <source>
        <dbReference type="SAM" id="SignalP"/>
    </source>
</evidence>